<sequence>MNERVRCPVCGTETRRGRFPQHFADTHPGSRLRDAFAYSAVWAGVLPALAVALGVAQTALLVLGLPRPGALRETIATQFGLYAESVPTFLAFAAAPIVAVTLGTLVVALARGPGQTFRRGWRPRRYELLLLACWLVPIVGVSVYVIGAGGRFVSVRFLREKLAGGGFVAADDIETARTALAANRHADAADAFETAGTLVQGLRDDAHFRNPDVGERLDALGRGCGMAATICEHHAADDTHTEQRTTAS</sequence>
<organism evidence="2 3">
    <name type="scientific">Halorubellus litoreus</name>
    <dbReference type="NCBI Taxonomy" id="755308"/>
    <lineage>
        <taxon>Archaea</taxon>
        <taxon>Methanobacteriati</taxon>
        <taxon>Methanobacteriota</taxon>
        <taxon>Stenosarchaea group</taxon>
        <taxon>Halobacteria</taxon>
        <taxon>Halobacteriales</taxon>
        <taxon>Halorubellaceae</taxon>
        <taxon>Halorubellus</taxon>
    </lineage>
</organism>
<reference evidence="2 3" key="1">
    <citation type="journal article" date="2019" name="Int. J. Syst. Evol. Microbiol.">
        <title>The Global Catalogue of Microorganisms (GCM) 10K type strain sequencing project: providing services to taxonomists for standard genome sequencing and annotation.</title>
        <authorList>
            <consortium name="The Broad Institute Genomics Platform"/>
            <consortium name="The Broad Institute Genome Sequencing Center for Infectious Disease"/>
            <person name="Wu L."/>
            <person name="Ma J."/>
        </authorList>
    </citation>
    <scope>NUCLEOTIDE SEQUENCE [LARGE SCALE GENOMIC DNA]</scope>
    <source>
        <strain evidence="2 3">GX26</strain>
    </source>
</reference>
<keyword evidence="1" id="KW-0812">Transmembrane</keyword>
<keyword evidence="1" id="KW-0472">Membrane</keyword>
<feature type="transmembrane region" description="Helical" evidence="1">
    <location>
        <begin position="85"/>
        <end position="108"/>
    </location>
</feature>
<feature type="transmembrane region" description="Helical" evidence="1">
    <location>
        <begin position="40"/>
        <end position="65"/>
    </location>
</feature>
<comment type="caution">
    <text evidence="2">The sequence shown here is derived from an EMBL/GenBank/DDBJ whole genome shotgun (WGS) entry which is preliminary data.</text>
</comment>
<dbReference type="RefSeq" id="WP_336352341.1">
    <property type="nucleotide sequence ID" value="NZ_JAZAQL010000006.1"/>
</dbReference>
<evidence type="ECO:0000313" key="2">
    <source>
        <dbReference type="EMBL" id="MFC6955415.1"/>
    </source>
</evidence>
<evidence type="ECO:0000313" key="3">
    <source>
        <dbReference type="Proteomes" id="UP001596395"/>
    </source>
</evidence>
<keyword evidence="3" id="KW-1185">Reference proteome</keyword>
<proteinExistence type="predicted"/>
<name>A0ABD5VMG5_9EURY</name>
<dbReference type="AlphaFoldDB" id="A0ABD5VMG5"/>
<protein>
    <submittedName>
        <fullName evidence="2">Uncharacterized protein</fullName>
    </submittedName>
</protein>
<accession>A0ABD5VMG5</accession>
<keyword evidence="1" id="KW-1133">Transmembrane helix</keyword>
<dbReference type="EMBL" id="JBHSXN010000006">
    <property type="protein sequence ID" value="MFC6955415.1"/>
    <property type="molecule type" value="Genomic_DNA"/>
</dbReference>
<evidence type="ECO:0000256" key="1">
    <source>
        <dbReference type="SAM" id="Phobius"/>
    </source>
</evidence>
<dbReference type="Proteomes" id="UP001596395">
    <property type="component" value="Unassembled WGS sequence"/>
</dbReference>
<gene>
    <name evidence="2" type="ORF">ACFQGB_21335</name>
</gene>
<feature type="transmembrane region" description="Helical" evidence="1">
    <location>
        <begin position="128"/>
        <end position="147"/>
    </location>
</feature>